<dbReference type="GO" id="GO:0004553">
    <property type="term" value="F:hydrolase activity, hydrolyzing O-glycosyl compounds"/>
    <property type="evidence" value="ECO:0007669"/>
    <property type="project" value="InterPro"/>
</dbReference>
<dbReference type="InterPro" id="IPR017853">
    <property type="entry name" value="GH"/>
</dbReference>
<proteinExistence type="inferred from homology"/>
<comment type="similarity">
    <text evidence="1">Belongs to the glycosyl hydrolase 27 family.</text>
</comment>
<dbReference type="GO" id="GO:0005975">
    <property type="term" value="P:carbohydrate metabolic process"/>
    <property type="evidence" value="ECO:0007669"/>
    <property type="project" value="InterPro"/>
</dbReference>
<dbReference type="InterPro" id="IPR002241">
    <property type="entry name" value="Glyco_hydro_27"/>
</dbReference>
<dbReference type="SUPFAM" id="SSF51011">
    <property type="entry name" value="Glycosyl hydrolase domain"/>
    <property type="match status" value="1"/>
</dbReference>
<gene>
    <name evidence="6" type="ORF">HNR40_009573</name>
</gene>
<reference evidence="6 7" key="1">
    <citation type="submission" date="2020-08" db="EMBL/GenBank/DDBJ databases">
        <title>Genomic Encyclopedia of Type Strains, Phase IV (KMG-IV): sequencing the most valuable type-strain genomes for metagenomic binning, comparative biology and taxonomic classification.</title>
        <authorList>
            <person name="Goeker M."/>
        </authorList>
    </citation>
    <scope>NUCLEOTIDE SEQUENCE [LARGE SCALE GENOMIC DNA]</scope>
    <source>
        <strain evidence="6 7">DSM 45385</strain>
    </source>
</reference>
<keyword evidence="3" id="KW-0378">Hydrolase</keyword>
<dbReference type="EMBL" id="JACHIN010000020">
    <property type="protein sequence ID" value="MBB5084065.1"/>
    <property type="molecule type" value="Genomic_DNA"/>
</dbReference>
<evidence type="ECO:0000313" key="7">
    <source>
        <dbReference type="Proteomes" id="UP000568380"/>
    </source>
</evidence>
<dbReference type="Pfam" id="PF16499">
    <property type="entry name" value="Melibiase_2"/>
    <property type="match status" value="1"/>
</dbReference>
<dbReference type="InterPro" id="IPR008979">
    <property type="entry name" value="Galactose-bd-like_sf"/>
</dbReference>
<dbReference type="InterPro" id="IPR005084">
    <property type="entry name" value="CBM6"/>
</dbReference>
<evidence type="ECO:0000256" key="3">
    <source>
        <dbReference type="ARBA" id="ARBA00022801"/>
    </source>
</evidence>
<dbReference type="CDD" id="cd04081">
    <property type="entry name" value="CBM35_galactosidase-like"/>
    <property type="match status" value="1"/>
</dbReference>
<dbReference type="AlphaFoldDB" id="A0A7W8AF95"/>
<feature type="domain" description="CBM6" evidence="5">
    <location>
        <begin position="316"/>
        <end position="432"/>
    </location>
</feature>
<dbReference type="PANTHER" id="PTHR11452">
    <property type="entry name" value="ALPHA-GALACTOSIDASE/ALPHA-N-ACETYLGALACTOSAMINIDASE"/>
    <property type="match status" value="1"/>
</dbReference>
<dbReference type="PROSITE" id="PS51175">
    <property type="entry name" value="CBM6"/>
    <property type="match status" value="1"/>
</dbReference>
<keyword evidence="4" id="KW-0326">Glycosidase</keyword>
<dbReference type="InterPro" id="IPR013785">
    <property type="entry name" value="Aldolase_TIM"/>
</dbReference>
<dbReference type="Gene3D" id="2.60.120.260">
    <property type="entry name" value="Galactose-binding domain-like"/>
    <property type="match status" value="1"/>
</dbReference>
<comment type="caution">
    <text evidence="6">The sequence shown here is derived from an EMBL/GenBank/DDBJ whole genome shotgun (WGS) entry which is preliminary data.</text>
</comment>
<dbReference type="SUPFAM" id="SSF49785">
    <property type="entry name" value="Galactose-binding domain-like"/>
    <property type="match status" value="1"/>
</dbReference>
<evidence type="ECO:0000256" key="4">
    <source>
        <dbReference type="ARBA" id="ARBA00023295"/>
    </source>
</evidence>
<keyword evidence="2" id="KW-0732">Signal</keyword>
<dbReference type="SUPFAM" id="SSF51445">
    <property type="entry name" value="(Trans)glycosidases"/>
    <property type="match status" value="1"/>
</dbReference>
<protein>
    <recommendedName>
        <fullName evidence="5">CBM6 domain-containing protein</fullName>
    </recommendedName>
</protein>
<evidence type="ECO:0000256" key="1">
    <source>
        <dbReference type="ARBA" id="ARBA00009743"/>
    </source>
</evidence>
<dbReference type="GO" id="GO:0030246">
    <property type="term" value="F:carbohydrate binding"/>
    <property type="evidence" value="ECO:0007669"/>
    <property type="project" value="InterPro"/>
</dbReference>
<organism evidence="6 7">
    <name type="scientific">Nonomuraea endophytica</name>
    <dbReference type="NCBI Taxonomy" id="714136"/>
    <lineage>
        <taxon>Bacteria</taxon>
        <taxon>Bacillati</taxon>
        <taxon>Actinomycetota</taxon>
        <taxon>Actinomycetes</taxon>
        <taxon>Streptosporangiales</taxon>
        <taxon>Streptosporangiaceae</taxon>
        <taxon>Nonomuraea</taxon>
    </lineage>
</organism>
<sequence length="432" mass="45231">MYGAAGLEKEAYDKAAPIIGTSCTTRDIAVQPLTPTNKWGGNWKIDYAKPCAQAYIDSIAARYASWGIDFVKIDGVEAANVPDIKAWSQAIDRTGRQMWLSASAWPVELAAGDGLRPWANGVRIDTDIECYCDTTATWANSVDDRFSDLPNWLSKLDPPGYFPDLDAMPINNNTGSGLQDGLNDVERQTVMTFWSMASSPLYVGGDVYFMDDKAISILSNPEVIAVDQASVLPIQVNGQVWKKVVGDSTYVAVYNLGSSPADVTVDFADLGISGRPAVRDVAARTDLGAFAGRWTAAAVPAHGSRLIKISAVGSGTGFEAEAGALAGPARVSGCPACSGGKKAGYLGNGGSVTIGGVPGGGSRTVRFTYVSGDPRPADISVNGGAPIRVDFASTGSWNSVGVKDVTLTLPNATNSITIGGSAYAPDIDRIDL</sequence>
<evidence type="ECO:0000256" key="2">
    <source>
        <dbReference type="ARBA" id="ARBA00022729"/>
    </source>
</evidence>
<evidence type="ECO:0000259" key="5">
    <source>
        <dbReference type="PROSITE" id="PS51175"/>
    </source>
</evidence>
<keyword evidence="7" id="KW-1185">Reference proteome</keyword>
<dbReference type="Gene3D" id="3.20.20.70">
    <property type="entry name" value="Aldolase class I"/>
    <property type="match status" value="1"/>
</dbReference>
<dbReference type="Proteomes" id="UP000568380">
    <property type="component" value="Unassembled WGS sequence"/>
</dbReference>
<evidence type="ECO:0000313" key="6">
    <source>
        <dbReference type="EMBL" id="MBB5084065.1"/>
    </source>
</evidence>
<dbReference type="PANTHER" id="PTHR11452:SF42">
    <property type="entry name" value="ALPHA-GALACTOSIDASE"/>
    <property type="match status" value="1"/>
</dbReference>
<accession>A0A7W8AF95</accession>
<dbReference type="Pfam" id="PF17801">
    <property type="entry name" value="Melibiase_C"/>
    <property type="match status" value="1"/>
</dbReference>
<name>A0A7W8AF95_9ACTN</name>
<dbReference type="Gene3D" id="2.60.40.1180">
    <property type="entry name" value="Golgi alpha-mannosidase II"/>
    <property type="match status" value="1"/>
</dbReference>
<dbReference type="InterPro" id="IPR013780">
    <property type="entry name" value="Glyco_hydro_b"/>
</dbReference>
<dbReference type="InterPro" id="IPR041233">
    <property type="entry name" value="Melibiase_C"/>
</dbReference>